<name>O17853_CAEEL</name>
<dbReference type="STRING" id="6239.F28G4.3.1"/>
<dbReference type="RefSeq" id="NP_507112.2">
    <property type="nucleotide sequence ID" value="NM_074711.2"/>
</dbReference>
<dbReference type="SUPFAM" id="SSF53448">
    <property type="entry name" value="Nucleotide-diphospho-sugar transferases"/>
    <property type="match status" value="1"/>
</dbReference>
<protein>
    <submittedName>
        <fullName evidence="1">Nucleotide-diphospho-sugar transferase domain-containing protein</fullName>
    </submittedName>
</protein>
<dbReference type="SMR" id="O17853"/>
<dbReference type="OrthoDB" id="10053392at2759"/>
<dbReference type="WormBase" id="F28G4.3">
    <property type="protein sequence ID" value="CE47702"/>
    <property type="gene ID" value="WBGene00009228"/>
</dbReference>
<proteinExistence type="predicted"/>
<dbReference type="Pfam" id="PF07801">
    <property type="entry name" value="DUF1647"/>
    <property type="match status" value="1"/>
</dbReference>
<evidence type="ECO:0000313" key="2">
    <source>
        <dbReference type="Proteomes" id="UP000001940"/>
    </source>
</evidence>
<dbReference type="OMA" id="NERCIAP"/>
<dbReference type="FunCoup" id="O17853">
    <property type="interactions" value="445"/>
</dbReference>
<evidence type="ECO:0000313" key="1">
    <source>
        <dbReference type="EMBL" id="CAB07606.2"/>
    </source>
</evidence>
<dbReference type="PANTHER" id="PTHR31389">
    <property type="entry name" value="LD39211P"/>
    <property type="match status" value="1"/>
</dbReference>
<dbReference type="eggNOG" id="ENOG502SA4K">
    <property type="taxonomic scope" value="Eukaryota"/>
</dbReference>
<dbReference type="InterPro" id="IPR029044">
    <property type="entry name" value="Nucleotide-diphossugar_trans"/>
</dbReference>
<dbReference type="HOGENOM" id="CLU_042099_0_1_1"/>
<dbReference type="UCSC" id="F28G4.3">
    <property type="organism name" value="c. elegans"/>
</dbReference>
<dbReference type="InParanoid" id="O17853"/>
<dbReference type="AlphaFoldDB" id="O17853"/>
<dbReference type="InterPro" id="IPR012444">
    <property type="entry name" value="DUF1647"/>
</dbReference>
<dbReference type="GO" id="GO:0016740">
    <property type="term" value="F:transferase activity"/>
    <property type="evidence" value="ECO:0007669"/>
    <property type="project" value="UniProtKB-KW"/>
</dbReference>
<dbReference type="PIR" id="T21514">
    <property type="entry name" value="T21514"/>
</dbReference>
<dbReference type="KEGG" id="cel:CELE_F28G4.3"/>
<dbReference type="AGR" id="WB:WBGene00009228"/>
<keyword evidence="1" id="KW-0808">Transferase</keyword>
<sequence length="358" mass="41424">MLKIKYRSLCSISFLICTVILIAEYSRVRSPTSPHSQRSPVRFFKNGKNNCSCFSDKSGKSHNFCYIDPQNSSSIGKKFDCSYLTVLENLSLIDDVQPNGTGLENVVFVSAISENHLNQAMISIHSFYKLNPTGRYILYSLNLTELNIKTLKAKFKDIEIRKFNTDEYPKYVNNWSEYRFKPLIVAQALKEFPNIWWMDADVNVKKSHLKELFFSELKSNATIKNGENEEISPIKFFDFTGHSNYATLFLDVLTYFPTNSLTLLKNEKNGVQLGANTFILSRTKFSIEILKWWVLCALDKTCMSPPGAQVACRFSKDRYNDFANCFRFDQSVLNLLMLNYYQDHNKYLAKQTDFFSRV</sequence>
<dbReference type="PANTHER" id="PTHR31389:SF8">
    <property type="entry name" value="ALPHA-1,4-N-ACETYLGLUCOSAMINYLTRANSFERASE"/>
    <property type="match status" value="1"/>
</dbReference>
<evidence type="ECO:0000313" key="3">
    <source>
        <dbReference type="WormBase" id="F28G4.3"/>
    </source>
</evidence>
<reference evidence="1 2" key="1">
    <citation type="journal article" date="1998" name="Science">
        <title>Genome sequence of the nematode C. elegans: a platform for investigating biology.</title>
        <authorList>
            <consortium name="The C. elegans sequencing consortium"/>
            <person name="Sulson J.E."/>
            <person name="Waterston R."/>
        </authorList>
    </citation>
    <scope>NUCLEOTIDE SEQUENCE [LARGE SCALE GENOMIC DNA]</scope>
    <source>
        <strain evidence="1 2">Bristol N2</strain>
    </source>
</reference>
<dbReference type="EMBL" id="BX284605">
    <property type="protein sequence ID" value="CAB07606.2"/>
    <property type="molecule type" value="Genomic_DNA"/>
</dbReference>
<organism evidence="1 2">
    <name type="scientific">Caenorhabditis elegans</name>
    <dbReference type="NCBI Taxonomy" id="6239"/>
    <lineage>
        <taxon>Eukaryota</taxon>
        <taxon>Metazoa</taxon>
        <taxon>Ecdysozoa</taxon>
        <taxon>Nematoda</taxon>
        <taxon>Chromadorea</taxon>
        <taxon>Rhabditida</taxon>
        <taxon>Rhabditina</taxon>
        <taxon>Rhabditomorpha</taxon>
        <taxon>Rhabditoidea</taxon>
        <taxon>Rhabditidae</taxon>
        <taxon>Peloderinae</taxon>
        <taxon>Caenorhabditis</taxon>
    </lineage>
</organism>
<dbReference type="GeneID" id="185081"/>
<dbReference type="Gene3D" id="3.90.550.10">
    <property type="entry name" value="Spore Coat Polysaccharide Biosynthesis Protein SpsA, Chain A"/>
    <property type="match status" value="1"/>
</dbReference>
<dbReference type="CTD" id="185081"/>
<dbReference type="PaxDb" id="6239-F28G4.3"/>
<accession>O17853</accession>
<dbReference type="PhylomeDB" id="O17853"/>
<keyword evidence="2" id="KW-1185">Reference proteome</keyword>
<dbReference type="Proteomes" id="UP000001940">
    <property type="component" value="Chromosome V"/>
</dbReference>
<gene>
    <name evidence="1" type="ORF">CELE_F28G4.3</name>
    <name evidence="1 3" type="ORF">F28G4.3</name>
</gene>